<dbReference type="Proteomes" id="UP000440578">
    <property type="component" value="Unassembled WGS sequence"/>
</dbReference>
<dbReference type="PANTHER" id="PTHR47966">
    <property type="entry name" value="BETA-SITE APP-CLEAVING ENZYME, ISOFORM A-RELATED"/>
    <property type="match status" value="1"/>
</dbReference>
<name>A0A6A4WPI4_AMPAM</name>
<evidence type="ECO:0000256" key="2">
    <source>
        <dbReference type="PIRSR" id="PIRSR601461-2"/>
    </source>
</evidence>
<dbReference type="InterPro" id="IPR034164">
    <property type="entry name" value="Pepsin-like_dom"/>
</dbReference>
<evidence type="ECO:0000256" key="1">
    <source>
        <dbReference type="ARBA" id="ARBA00007447"/>
    </source>
</evidence>
<dbReference type="GO" id="GO:0006508">
    <property type="term" value="P:proteolysis"/>
    <property type="evidence" value="ECO:0007669"/>
    <property type="project" value="InterPro"/>
</dbReference>
<protein>
    <submittedName>
        <fullName evidence="5">Cathepsin D</fullName>
    </submittedName>
</protein>
<dbReference type="InterPro" id="IPR033121">
    <property type="entry name" value="PEPTIDASE_A1"/>
</dbReference>
<evidence type="ECO:0000259" key="4">
    <source>
        <dbReference type="PROSITE" id="PS51767"/>
    </source>
</evidence>
<dbReference type="AlphaFoldDB" id="A0A6A4WPI4"/>
<dbReference type="Gene3D" id="2.40.70.10">
    <property type="entry name" value="Acid Proteases"/>
    <property type="match status" value="1"/>
</dbReference>
<evidence type="ECO:0000313" key="6">
    <source>
        <dbReference type="Proteomes" id="UP000440578"/>
    </source>
</evidence>
<evidence type="ECO:0000313" key="5">
    <source>
        <dbReference type="EMBL" id="KAF0309346.1"/>
    </source>
</evidence>
<feature type="region of interest" description="Disordered" evidence="3">
    <location>
        <begin position="1"/>
        <end position="22"/>
    </location>
</feature>
<feature type="disulfide bond" evidence="2">
    <location>
        <begin position="225"/>
        <end position="263"/>
    </location>
</feature>
<keyword evidence="6" id="KW-1185">Reference proteome</keyword>
<feature type="compositionally biased region" description="Basic and acidic residues" evidence="3">
    <location>
        <begin position="1"/>
        <end position="11"/>
    </location>
</feature>
<accession>A0A6A4WPI4</accession>
<comment type="caution">
    <text evidence="5">The sequence shown here is derived from an EMBL/GenBank/DDBJ whole genome shotgun (WGS) entry which is preliminary data.</text>
</comment>
<reference evidence="5 6" key="1">
    <citation type="submission" date="2019-07" db="EMBL/GenBank/DDBJ databases">
        <title>Draft genome assembly of a fouling barnacle, Amphibalanus amphitrite (Darwin, 1854): The first reference genome for Thecostraca.</title>
        <authorList>
            <person name="Kim W."/>
        </authorList>
    </citation>
    <scope>NUCLEOTIDE SEQUENCE [LARGE SCALE GENOMIC DNA]</scope>
    <source>
        <strain evidence="5">SNU_AA5</strain>
        <tissue evidence="5">Soma without cirri and trophi</tissue>
    </source>
</reference>
<evidence type="ECO:0000256" key="3">
    <source>
        <dbReference type="SAM" id="MobiDB-lite"/>
    </source>
</evidence>
<dbReference type="InterPro" id="IPR021109">
    <property type="entry name" value="Peptidase_aspartic_dom_sf"/>
</dbReference>
<dbReference type="Pfam" id="PF00026">
    <property type="entry name" value="Asp"/>
    <property type="match status" value="1"/>
</dbReference>
<comment type="similarity">
    <text evidence="1">Belongs to the peptidase A1 family.</text>
</comment>
<sequence>MHITLKTKDAPEQNPNLTPKEDAPSFHVQLLKNIKAKALGTPFELPPGINASGVLSKDSISFAGITVEGVVFGEAESMWNKWLSILPPDGVLGLGLQGMAPEGVRPILDVMAEQGVISERVFGMWLGRDPEGGELTLGGLNDQLYQGELTWANLTPPDGQWWTAPADSIVLDGLTQLDLCPGGHCVVLPASNSPYFIVSEAQAAAINEALGGLDIGQPGAAGLDCTTLYRLPNLTITVGGRAMVLGPLEYTFLLRFEGGLQMCVSGFLGFPGVDDHTMLLGTLFMQKYYIAFDRENNRLGFADSA</sequence>
<dbReference type="OrthoDB" id="771136at2759"/>
<dbReference type="GO" id="GO:0004190">
    <property type="term" value="F:aspartic-type endopeptidase activity"/>
    <property type="evidence" value="ECO:0007669"/>
    <property type="project" value="InterPro"/>
</dbReference>
<gene>
    <name evidence="5" type="primary">ctsD_3</name>
    <name evidence="5" type="ORF">FJT64_019525</name>
</gene>
<dbReference type="EMBL" id="VIIS01000411">
    <property type="protein sequence ID" value="KAF0309346.1"/>
    <property type="molecule type" value="Genomic_DNA"/>
</dbReference>
<dbReference type="CDD" id="cd05471">
    <property type="entry name" value="pepsin_like"/>
    <property type="match status" value="1"/>
</dbReference>
<proteinExistence type="inferred from homology"/>
<dbReference type="InterPro" id="IPR001461">
    <property type="entry name" value="Aspartic_peptidase_A1"/>
</dbReference>
<organism evidence="5 6">
    <name type="scientific">Amphibalanus amphitrite</name>
    <name type="common">Striped barnacle</name>
    <name type="synonym">Balanus amphitrite</name>
    <dbReference type="NCBI Taxonomy" id="1232801"/>
    <lineage>
        <taxon>Eukaryota</taxon>
        <taxon>Metazoa</taxon>
        <taxon>Ecdysozoa</taxon>
        <taxon>Arthropoda</taxon>
        <taxon>Crustacea</taxon>
        <taxon>Multicrustacea</taxon>
        <taxon>Cirripedia</taxon>
        <taxon>Thoracica</taxon>
        <taxon>Thoracicalcarea</taxon>
        <taxon>Balanomorpha</taxon>
        <taxon>Balanoidea</taxon>
        <taxon>Balanidae</taxon>
        <taxon>Amphibalaninae</taxon>
        <taxon>Amphibalanus</taxon>
    </lineage>
</organism>
<feature type="domain" description="Peptidase A1" evidence="4">
    <location>
        <begin position="1"/>
        <end position="302"/>
    </location>
</feature>
<keyword evidence="2" id="KW-1015">Disulfide bond</keyword>
<dbReference type="SUPFAM" id="SSF50630">
    <property type="entry name" value="Acid proteases"/>
    <property type="match status" value="1"/>
</dbReference>
<dbReference type="PROSITE" id="PS51767">
    <property type="entry name" value="PEPTIDASE_A1"/>
    <property type="match status" value="1"/>
</dbReference>